<dbReference type="RefSeq" id="WP_076079776.1">
    <property type="nucleotide sequence ID" value="NZ_JAGGLV010000006.1"/>
</dbReference>
<dbReference type="Proteomes" id="UP000773462">
    <property type="component" value="Unassembled WGS sequence"/>
</dbReference>
<sequence length="92" mass="10470">MTIEQLSSPASGWRMRAVFAAYWTKVTWNPDEIGIFTKASEYLTLSQEIPDISIDDVRYAIYNDDSKKIKTRTFDTMSGLMFGIWGGIKHVG</sequence>
<dbReference type="EMBL" id="JAGGLV010000006">
    <property type="protein sequence ID" value="MBP2112244.1"/>
    <property type="molecule type" value="Genomic_DNA"/>
</dbReference>
<evidence type="ECO:0000313" key="2">
    <source>
        <dbReference type="Proteomes" id="UP000773462"/>
    </source>
</evidence>
<accession>A0ABS4NQA8</accession>
<evidence type="ECO:0000313" key="1">
    <source>
        <dbReference type="EMBL" id="MBP2112244.1"/>
    </source>
</evidence>
<keyword evidence="2" id="KW-1185">Reference proteome</keyword>
<proteinExistence type="predicted"/>
<comment type="caution">
    <text evidence="1">The sequence shown here is derived from an EMBL/GenBank/DDBJ whole genome shotgun (WGS) entry which is preliminary data.</text>
</comment>
<reference evidence="1 2" key="1">
    <citation type="submission" date="2021-03" db="EMBL/GenBank/DDBJ databases">
        <title>Genomic Encyclopedia of Type Strains, Phase IV (KMG-IV): sequencing the most valuable type-strain genomes for metagenomic binning, comparative biology and taxonomic classification.</title>
        <authorList>
            <person name="Goeker M."/>
        </authorList>
    </citation>
    <scope>NUCLEOTIDE SEQUENCE [LARGE SCALE GENOMIC DNA]</scope>
    <source>
        <strain evidence="1 2">DSM 101953</strain>
    </source>
</reference>
<gene>
    <name evidence="1" type="ORF">J2Z70_002398</name>
</gene>
<name>A0ABS4NQA8_9BACL</name>
<organism evidence="1 2">
    <name type="scientific">Paenibacillus silagei</name>
    <dbReference type="NCBI Taxonomy" id="1670801"/>
    <lineage>
        <taxon>Bacteria</taxon>
        <taxon>Bacillati</taxon>
        <taxon>Bacillota</taxon>
        <taxon>Bacilli</taxon>
        <taxon>Bacillales</taxon>
        <taxon>Paenibacillaceae</taxon>
        <taxon>Paenibacillus</taxon>
    </lineage>
</organism>
<protein>
    <submittedName>
        <fullName evidence="1">Uncharacterized protein</fullName>
    </submittedName>
</protein>